<accession>A0ABT6AFU0</accession>
<evidence type="ECO:0000256" key="3">
    <source>
        <dbReference type="ARBA" id="ARBA00022801"/>
    </source>
</evidence>
<feature type="domain" description="MPN" evidence="6">
    <location>
        <begin position="68"/>
        <end position="191"/>
    </location>
</feature>
<dbReference type="CDD" id="cd08071">
    <property type="entry name" value="MPN_DUF2466"/>
    <property type="match status" value="1"/>
</dbReference>
<evidence type="ECO:0000256" key="5">
    <source>
        <dbReference type="ARBA" id="ARBA00023049"/>
    </source>
</evidence>
<dbReference type="InterPro" id="IPR025657">
    <property type="entry name" value="RadC_JAB"/>
</dbReference>
<evidence type="ECO:0000256" key="2">
    <source>
        <dbReference type="ARBA" id="ARBA00022723"/>
    </source>
</evidence>
<proteinExistence type="predicted"/>
<keyword evidence="3" id="KW-0378">Hydrolase</keyword>
<evidence type="ECO:0000259" key="6">
    <source>
        <dbReference type="PROSITE" id="PS50249"/>
    </source>
</evidence>
<name>A0ABT6AFU0_9BURK</name>
<dbReference type="NCBIfam" id="TIGR00608">
    <property type="entry name" value="radc"/>
    <property type="match status" value="1"/>
</dbReference>
<dbReference type="RefSeq" id="WP_276263334.1">
    <property type="nucleotide sequence ID" value="NZ_JARJLM010000006.1"/>
</dbReference>
<evidence type="ECO:0000313" key="8">
    <source>
        <dbReference type="Proteomes" id="UP001216674"/>
    </source>
</evidence>
<sequence length="191" mass="21242">MDYSTVSRAELVRELLAPSVGIETSYVGELQALQPTDTAVQQILAHRLGVARELLLRDLHEDLRDSPIMSSPQALRDWLRLRCAGLEHEIFLVVYLDCRHRVIDMEELFRGTLTQTSVYPREVIKSALAHNAAAIAIAHNHPSSGQPRPSRADEVLTQTLRSALALVDVRLIDHFVVSGDEVVSFAECGLL</sequence>
<dbReference type="EMBL" id="JARJLM010000006">
    <property type="protein sequence ID" value="MDF3831460.1"/>
    <property type="molecule type" value="Genomic_DNA"/>
</dbReference>
<keyword evidence="8" id="KW-1185">Reference proteome</keyword>
<dbReference type="InterPro" id="IPR037518">
    <property type="entry name" value="MPN"/>
</dbReference>
<dbReference type="Pfam" id="PF04002">
    <property type="entry name" value="RadC"/>
    <property type="match status" value="1"/>
</dbReference>
<protein>
    <submittedName>
        <fullName evidence="7">DNA repair protein RadC</fullName>
    </submittedName>
</protein>
<dbReference type="Gene3D" id="3.40.140.10">
    <property type="entry name" value="Cytidine Deaminase, domain 2"/>
    <property type="match status" value="1"/>
</dbReference>
<reference evidence="7 8" key="1">
    <citation type="submission" date="2023-03" db="EMBL/GenBank/DDBJ databases">
        <title>Draft assemblies of triclosan tolerant bacteria isolated from returned activated sludge.</title>
        <authorList>
            <person name="Van Hamelsveld S."/>
        </authorList>
    </citation>
    <scope>NUCLEOTIDE SEQUENCE [LARGE SCALE GENOMIC DNA]</scope>
    <source>
        <strain evidence="7 8">GW210010_S58</strain>
    </source>
</reference>
<organism evidence="7 8">
    <name type="scientific">Cupriavidus basilensis</name>
    <dbReference type="NCBI Taxonomy" id="68895"/>
    <lineage>
        <taxon>Bacteria</taxon>
        <taxon>Pseudomonadati</taxon>
        <taxon>Pseudomonadota</taxon>
        <taxon>Betaproteobacteria</taxon>
        <taxon>Burkholderiales</taxon>
        <taxon>Burkholderiaceae</taxon>
        <taxon>Cupriavidus</taxon>
    </lineage>
</organism>
<dbReference type="PANTHER" id="PTHR30471">
    <property type="entry name" value="DNA REPAIR PROTEIN RADC"/>
    <property type="match status" value="1"/>
</dbReference>
<evidence type="ECO:0000256" key="1">
    <source>
        <dbReference type="ARBA" id="ARBA00022670"/>
    </source>
</evidence>
<dbReference type="Proteomes" id="UP001216674">
    <property type="component" value="Unassembled WGS sequence"/>
</dbReference>
<evidence type="ECO:0000256" key="4">
    <source>
        <dbReference type="ARBA" id="ARBA00022833"/>
    </source>
</evidence>
<keyword evidence="4" id="KW-0862">Zinc</keyword>
<dbReference type="PANTHER" id="PTHR30471:SF3">
    <property type="entry name" value="UPF0758 PROTEIN YEES-RELATED"/>
    <property type="match status" value="1"/>
</dbReference>
<keyword evidence="1" id="KW-0645">Protease</keyword>
<keyword evidence="2" id="KW-0479">Metal-binding</keyword>
<evidence type="ECO:0000313" key="7">
    <source>
        <dbReference type="EMBL" id="MDF3831460.1"/>
    </source>
</evidence>
<dbReference type="InterPro" id="IPR001405">
    <property type="entry name" value="UPF0758"/>
</dbReference>
<keyword evidence="5" id="KW-0482">Metalloprotease</keyword>
<comment type="caution">
    <text evidence="7">The sequence shown here is derived from an EMBL/GenBank/DDBJ whole genome shotgun (WGS) entry which is preliminary data.</text>
</comment>
<gene>
    <name evidence="7" type="primary">radC</name>
    <name evidence="7" type="ORF">P3W85_00560</name>
</gene>
<dbReference type="PROSITE" id="PS50249">
    <property type="entry name" value="MPN"/>
    <property type="match status" value="1"/>
</dbReference>